<proteinExistence type="predicted"/>
<reference evidence="2" key="1">
    <citation type="journal article" date="2019" name="Int. J. Syst. Evol. Microbiol.">
        <title>The Global Catalogue of Microorganisms (GCM) 10K type strain sequencing project: providing services to taxonomists for standard genome sequencing and annotation.</title>
        <authorList>
            <consortium name="The Broad Institute Genomics Platform"/>
            <consortium name="The Broad Institute Genome Sequencing Center for Infectious Disease"/>
            <person name="Wu L."/>
            <person name="Ma J."/>
        </authorList>
    </citation>
    <scope>NUCLEOTIDE SEQUENCE [LARGE SCALE GENOMIC DNA]</scope>
    <source>
        <strain evidence="2">JCM 15896</strain>
    </source>
</reference>
<sequence length="61" mass="6978">MRKVVVFNKSKKWWHESPDIQLLNNQIADIESDGWSVVSVSANTNLFGIISSYTILIELIE</sequence>
<evidence type="ECO:0000313" key="2">
    <source>
        <dbReference type="Proteomes" id="UP001500359"/>
    </source>
</evidence>
<evidence type="ECO:0008006" key="3">
    <source>
        <dbReference type="Google" id="ProtNLM"/>
    </source>
</evidence>
<protein>
    <recommendedName>
        <fullName evidence="3">DUF4177 domain-containing protein</fullName>
    </recommendedName>
</protein>
<organism evidence="1 2">
    <name type="scientific">Aliiglaciecola litoralis</name>
    <dbReference type="NCBI Taxonomy" id="582857"/>
    <lineage>
        <taxon>Bacteria</taxon>
        <taxon>Pseudomonadati</taxon>
        <taxon>Pseudomonadota</taxon>
        <taxon>Gammaproteobacteria</taxon>
        <taxon>Alteromonadales</taxon>
        <taxon>Alteromonadaceae</taxon>
        <taxon>Aliiglaciecola</taxon>
    </lineage>
</organism>
<comment type="caution">
    <text evidence="1">The sequence shown here is derived from an EMBL/GenBank/DDBJ whole genome shotgun (WGS) entry which is preliminary data.</text>
</comment>
<dbReference type="EMBL" id="BAAAFD010000015">
    <property type="protein sequence ID" value="GAA0859832.1"/>
    <property type="molecule type" value="Genomic_DNA"/>
</dbReference>
<name>A0ABP3X607_9ALTE</name>
<dbReference type="RefSeq" id="WP_343862301.1">
    <property type="nucleotide sequence ID" value="NZ_BAAAFD010000015.1"/>
</dbReference>
<evidence type="ECO:0000313" key="1">
    <source>
        <dbReference type="EMBL" id="GAA0859832.1"/>
    </source>
</evidence>
<gene>
    <name evidence="1" type="ORF">GCM10009114_34790</name>
</gene>
<keyword evidence="2" id="KW-1185">Reference proteome</keyword>
<dbReference type="Proteomes" id="UP001500359">
    <property type="component" value="Unassembled WGS sequence"/>
</dbReference>
<accession>A0ABP3X607</accession>